<dbReference type="GeneID" id="106752409"/>
<dbReference type="PANTHER" id="PTHR22774">
    <property type="entry name" value="CHOREIN N-TERMINAL DOMAIN-CONTAINING PROTEIN"/>
    <property type="match status" value="1"/>
</dbReference>
<dbReference type="PANTHER" id="PTHR22774:SF18">
    <property type="entry name" value="AMINO-TERMINAL REGION OF CHOREIN, A TM VESICLE-MEDIATED SORTER"/>
    <property type="match status" value="1"/>
</dbReference>
<gene>
    <name evidence="3" type="primary">LOC106752409</name>
</gene>
<feature type="region of interest" description="Disordered" evidence="1">
    <location>
        <begin position="1128"/>
        <end position="1152"/>
    </location>
</feature>
<sequence>MESIMAKALEYTLKYWLKSFSRDQFKLQGRTAQLSNLELDGDALHSSLGFPPMLSVTTAKVGKLEIMLPSVSNVQTEPIILQVDRLNLVLEENSHFQPSENPTSSTTSSSSSKGSGYGFSDKLADGMTVQIRMVNLLLETRGSSCCQGEATRAPPVASITMHNFLLYTTNESWEVVNLKEAREFSSNKKYIYVFKKLEWESLSFDLLPHPDMFTDATLGRSQEGANLRDEDGEKRVLFGAERLIEGISGEAFITVQRTELNSPFALEVQLHVTEAVCPGLSEPGLRAFLRFKTGLHVCLNRGNADFKAQKRSTEAARHSIVSIVVDHIFLCIKDSDFQLELLMQSLHFSRVSLSEGDSHSNLTRIIVGGVFLRDTISFPPCTLVQPSTQSVIGDAFQVPTFARSFCPSIYPLGEQQWQSIVGTPLICLHSVQIVPSLPPSFASQTVIDCQPLMIHLQEETCLKISSFLADDIVVNPGDILPDFSVKSFTFNLKGLDLTVPLDKTYLDISKTNMNNTVNNSFAGARLRIENLFFLDSPSLKLKILNLEKDPACFCLWEGQPIDASQKKWTTGASQITLSLEVSTDKPGHQSSLGWTSGLWRCVDLKDACIEAAMVTADGSPLLKVPPPGGIVRLGIACEQYLSNTSVEQLFFVLGVYDYFGTVSEKIAIVGKKKQLKDVRNKYLSGNLMEKIPSDTSVSLTVKNLQLQFLESSSVNSEGLPLVQFVGDEFFVSVTHRTLGGAIAVSSTINWERVQIDCVDSEEHFTCENDSPCSTSENLPSISDHEHPKLRPVFWVHNKKQQLNGNAHSYPFLDIHMVQVIPFCVVDREVHTLNVSASVSGVRLGGGMNYSEALLHRFGVLGPDGGPGNGLCKGWENLRTGPLAKLFKTTPPIVDNLENVETTREGKGTSFSHLKMPDTVDITIQLRDWLFALEGAQDMAERWRFSSYDANREDRCWHTTFRTVRVNAKSCPKNAPERKTQSHRIQLYPVDVVTVGVQGLKIIKPQAQKDIPSSVRTENGVEQFTEEVEGIDLEVGMILHEDNEDNEMVNWAVENLKFYIRQTNEAIVTKEDVQHLTFLCKSEIDSVGRIIAGILRLFKLESSVGQYVIDRLGNLGSKDIVKKFCPEKPSIDSSVSRSDLSPLQNPTNESTRKTMEETLTSLEEAVAGSQAKISGLISDIGTSESSFQHLTVIKELSEKIESMQGLVVQLKNQL</sequence>
<feature type="compositionally biased region" description="Low complexity" evidence="1">
    <location>
        <begin position="103"/>
        <end position="114"/>
    </location>
</feature>
<name>A0A3Q0ERS2_VIGRR</name>
<proteinExistence type="predicted"/>
<reference evidence="3" key="2">
    <citation type="submission" date="2025-08" db="UniProtKB">
        <authorList>
            <consortium name="RefSeq"/>
        </authorList>
    </citation>
    <scope>IDENTIFICATION</scope>
    <source>
        <tissue evidence="3">Leaf</tissue>
    </source>
</reference>
<dbReference type="Pfam" id="PF24917">
    <property type="entry name" value="BLTP3A_B"/>
    <property type="match status" value="1"/>
</dbReference>
<accession>A0A3Q0ERS2</accession>
<organism evidence="2 3">
    <name type="scientific">Vigna radiata var. radiata</name>
    <name type="common">Mung bean</name>
    <name type="synonym">Phaseolus aureus</name>
    <dbReference type="NCBI Taxonomy" id="3916"/>
    <lineage>
        <taxon>Eukaryota</taxon>
        <taxon>Viridiplantae</taxon>
        <taxon>Streptophyta</taxon>
        <taxon>Embryophyta</taxon>
        <taxon>Tracheophyta</taxon>
        <taxon>Spermatophyta</taxon>
        <taxon>Magnoliopsida</taxon>
        <taxon>eudicotyledons</taxon>
        <taxon>Gunneridae</taxon>
        <taxon>Pentapetalae</taxon>
        <taxon>rosids</taxon>
        <taxon>fabids</taxon>
        <taxon>Fabales</taxon>
        <taxon>Fabaceae</taxon>
        <taxon>Papilionoideae</taxon>
        <taxon>50 kb inversion clade</taxon>
        <taxon>NPAAA clade</taxon>
        <taxon>indigoferoid/millettioid clade</taxon>
        <taxon>Phaseoleae</taxon>
        <taxon>Vigna</taxon>
    </lineage>
</organism>
<dbReference type="STRING" id="3916.A0A3Q0ERS2"/>
<reference evidence="2" key="1">
    <citation type="journal article" date="2014" name="Nat. Commun.">
        <title>Genome sequence of mungbean and insights into evolution within Vigna species.</title>
        <authorList>
            <person name="Kang Y.J."/>
            <person name="Kim S.K."/>
            <person name="Kim M.Y."/>
            <person name="Lestari P."/>
            <person name="Kim K.H."/>
            <person name="Ha B.K."/>
            <person name="Jun T.H."/>
            <person name="Hwang W.J."/>
            <person name="Lee T."/>
            <person name="Lee J."/>
            <person name="Shim S."/>
            <person name="Yoon M.Y."/>
            <person name="Jang Y.E."/>
            <person name="Han K.S."/>
            <person name="Taeprayoon P."/>
            <person name="Yoon N."/>
            <person name="Somta P."/>
            <person name="Tanya P."/>
            <person name="Kim K.S."/>
            <person name="Gwag J.G."/>
            <person name="Moon J.K."/>
            <person name="Lee Y.H."/>
            <person name="Park B.S."/>
            <person name="Bombarely A."/>
            <person name="Doyle J.J."/>
            <person name="Jackson S.A."/>
            <person name="Schafleitner R."/>
            <person name="Srinives P."/>
            <person name="Varshney R.K."/>
            <person name="Lee S.H."/>
        </authorList>
    </citation>
    <scope>NUCLEOTIDE SEQUENCE [LARGE SCALE GENOMIC DNA]</scope>
    <source>
        <strain evidence="2">cv. VC1973A</strain>
    </source>
</reference>
<dbReference type="OrthoDB" id="43807at2759"/>
<dbReference type="AlphaFoldDB" id="A0A3Q0ERS2"/>
<evidence type="ECO:0000313" key="3">
    <source>
        <dbReference type="RefSeq" id="XP_022634395.1"/>
    </source>
</evidence>
<dbReference type="InterPro" id="IPR026728">
    <property type="entry name" value="BLTP3A/B"/>
</dbReference>
<keyword evidence="2" id="KW-1185">Reference proteome</keyword>
<dbReference type="KEGG" id="vra:106752409"/>
<protein>
    <submittedName>
        <fullName evidence="3">Uncharacterized protein LOC106752409 isoform X1</fullName>
    </submittedName>
</protein>
<evidence type="ECO:0000256" key="1">
    <source>
        <dbReference type="SAM" id="MobiDB-lite"/>
    </source>
</evidence>
<dbReference type="Proteomes" id="UP000087766">
    <property type="component" value="Chromosome 2"/>
</dbReference>
<feature type="compositionally biased region" description="Low complexity" evidence="1">
    <location>
        <begin position="1130"/>
        <end position="1142"/>
    </location>
</feature>
<dbReference type="RefSeq" id="XP_022634395.1">
    <property type="nucleotide sequence ID" value="XM_022778674.1"/>
</dbReference>
<evidence type="ECO:0000313" key="2">
    <source>
        <dbReference type="Proteomes" id="UP000087766"/>
    </source>
</evidence>
<feature type="region of interest" description="Disordered" evidence="1">
    <location>
        <begin position="95"/>
        <end position="114"/>
    </location>
</feature>